<name>A0A4R8N125_LEPME</name>
<comment type="caution">
    <text evidence="2">The sequence shown here is derived from an EMBL/GenBank/DDBJ whole genome shotgun (WGS) entry which is preliminary data.</text>
</comment>
<sequence length="217" mass="23824">MGQLKVKSFSISMDGFGAGPNQSLENPLGEGAMKVHEWVFSTKSFQKMHGSGSGGELGIDNDFAEAGFLNIGAWILGRNMFGPIRGEWPNEEWKGWWGTNPPYHCPVYVLTNHPREPISMEGGTTFHFVTEGIHKALELAQKSAGNKDVRLGGGVSTIRQYLQEKLIDELHLVVSPVLLGRGESLLSGIDLISLGYELTTYKTSPKAMHLIIERKNG</sequence>
<gene>
    <name evidence="2" type="ORF">CLV96_2597</name>
</gene>
<dbReference type="Proteomes" id="UP000294684">
    <property type="component" value="Unassembled WGS sequence"/>
</dbReference>
<dbReference type="STRING" id="1193051.LEP1GSC017_1406"/>
<dbReference type="Pfam" id="PF01872">
    <property type="entry name" value="RibD_C"/>
    <property type="match status" value="1"/>
</dbReference>
<dbReference type="SUPFAM" id="SSF53597">
    <property type="entry name" value="Dihydrofolate reductase-like"/>
    <property type="match status" value="1"/>
</dbReference>
<dbReference type="RefSeq" id="WP_004784199.1">
    <property type="nucleotide sequence ID" value="NZ_RQGE01000006.1"/>
</dbReference>
<dbReference type="EMBL" id="SORO01000001">
    <property type="protein sequence ID" value="TDY73562.1"/>
    <property type="molecule type" value="Genomic_DNA"/>
</dbReference>
<evidence type="ECO:0000313" key="3">
    <source>
        <dbReference type="Proteomes" id="UP000294684"/>
    </source>
</evidence>
<dbReference type="PANTHER" id="PTHR38011:SF12">
    <property type="entry name" value="BIFUNCTIONAL DEAMINASE-REDUCTASE DOMAIN PROTEIN"/>
    <property type="match status" value="1"/>
</dbReference>
<dbReference type="AlphaFoldDB" id="A0A4R8N125"/>
<dbReference type="InterPro" id="IPR050765">
    <property type="entry name" value="Riboflavin_Biosynth_HTPR"/>
</dbReference>
<reference evidence="2 3" key="1">
    <citation type="submission" date="2019-03" db="EMBL/GenBank/DDBJ databases">
        <title>Genomic Encyclopedia of Archaeal and Bacterial Type Strains, Phase II (KMG-II): from individual species to whole genera.</title>
        <authorList>
            <person name="Goeker M."/>
        </authorList>
    </citation>
    <scope>NUCLEOTIDE SEQUENCE [LARGE SCALE GENOMIC DNA]</scope>
    <source>
        <strain evidence="2 3">DSM 21537</strain>
    </source>
</reference>
<dbReference type="InterPro" id="IPR002734">
    <property type="entry name" value="RibDG_C"/>
</dbReference>
<dbReference type="GO" id="GO:0009231">
    <property type="term" value="P:riboflavin biosynthetic process"/>
    <property type="evidence" value="ECO:0007669"/>
    <property type="project" value="InterPro"/>
</dbReference>
<dbReference type="PANTHER" id="PTHR38011">
    <property type="entry name" value="DIHYDROFOLATE REDUCTASE FAMILY PROTEIN (AFU_ORTHOLOGUE AFUA_8G06820)"/>
    <property type="match status" value="1"/>
</dbReference>
<keyword evidence="3" id="KW-1185">Reference proteome</keyword>
<organism evidence="2 3">
    <name type="scientific">Leptospira meyeri</name>
    <dbReference type="NCBI Taxonomy" id="29508"/>
    <lineage>
        <taxon>Bacteria</taxon>
        <taxon>Pseudomonadati</taxon>
        <taxon>Spirochaetota</taxon>
        <taxon>Spirochaetia</taxon>
        <taxon>Leptospirales</taxon>
        <taxon>Leptospiraceae</taxon>
        <taxon>Leptospira</taxon>
    </lineage>
</organism>
<evidence type="ECO:0000259" key="1">
    <source>
        <dbReference type="Pfam" id="PF01872"/>
    </source>
</evidence>
<accession>A0A4R8N125</accession>
<proteinExistence type="predicted"/>
<dbReference type="GO" id="GO:0008703">
    <property type="term" value="F:5-amino-6-(5-phosphoribosylamino)uracil reductase activity"/>
    <property type="evidence" value="ECO:0007669"/>
    <property type="project" value="InterPro"/>
</dbReference>
<evidence type="ECO:0000313" key="2">
    <source>
        <dbReference type="EMBL" id="TDY73562.1"/>
    </source>
</evidence>
<dbReference type="InterPro" id="IPR024072">
    <property type="entry name" value="DHFR-like_dom_sf"/>
</dbReference>
<feature type="domain" description="Bacterial bifunctional deaminase-reductase C-terminal" evidence="1">
    <location>
        <begin position="9"/>
        <end position="204"/>
    </location>
</feature>
<protein>
    <submittedName>
        <fullName evidence="2">Dihydrofolate reductase</fullName>
    </submittedName>
</protein>
<dbReference type="GeneID" id="79827884"/>
<dbReference type="Gene3D" id="3.40.430.10">
    <property type="entry name" value="Dihydrofolate Reductase, subunit A"/>
    <property type="match status" value="1"/>
</dbReference>